<dbReference type="Gene3D" id="3.40.1160.10">
    <property type="entry name" value="Acetylglutamate kinase-like"/>
    <property type="match status" value="1"/>
</dbReference>
<dbReference type="Pfam" id="PF00696">
    <property type="entry name" value="AA_kinase"/>
    <property type="match status" value="1"/>
</dbReference>
<keyword evidence="2 9" id="KW-0055">Arginine biosynthesis</keyword>
<comment type="subcellular location">
    <subcellularLocation>
        <location evidence="9">Cytoplasm</location>
    </subcellularLocation>
</comment>
<reference evidence="11" key="1">
    <citation type="journal article" date="2014" name="Int. J. Syst. Evol. Microbiol.">
        <title>Complete genome sequence of Corynebacterium casei LMG S-19264T (=DSM 44701T), isolated from a smear-ripened cheese.</title>
        <authorList>
            <consortium name="US DOE Joint Genome Institute (JGI-PGF)"/>
            <person name="Walter F."/>
            <person name="Albersmeier A."/>
            <person name="Kalinowski J."/>
            <person name="Ruckert C."/>
        </authorList>
    </citation>
    <scope>NUCLEOTIDE SEQUENCE</scope>
    <source>
        <strain evidence="11">CGMCC 1.15371</strain>
    </source>
</reference>
<protein>
    <recommendedName>
        <fullName evidence="9">Acetylglutamate kinase</fullName>
        <ecNumber evidence="9">2.7.2.8</ecNumber>
    </recommendedName>
    <alternativeName>
        <fullName evidence="9">N-acetyl-L-glutamate 5-phosphotransferase</fullName>
    </alternativeName>
    <alternativeName>
        <fullName evidence="9">NAG kinase</fullName>
        <shortName evidence="9">NAGK</shortName>
    </alternativeName>
</protein>
<comment type="caution">
    <text evidence="11">The sequence shown here is derived from an EMBL/GenBank/DDBJ whole genome shotgun (WGS) entry which is preliminary data.</text>
</comment>
<evidence type="ECO:0000256" key="7">
    <source>
        <dbReference type="ARBA" id="ARBA00022840"/>
    </source>
</evidence>
<evidence type="ECO:0000256" key="1">
    <source>
        <dbReference type="ARBA" id="ARBA00004828"/>
    </source>
</evidence>
<dbReference type="InterPro" id="IPR001048">
    <property type="entry name" value="Asp/Glu/Uridylate_kinase"/>
</dbReference>
<comment type="catalytic activity">
    <reaction evidence="8 9">
        <text>N-acetyl-L-glutamate + ATP = N-acetyl-L-glutamyl 5-phosphate + ADP</text>
        <dbReference type="Rhea" id="RHEA:14629"/>
        <dbReference type="ChEBI" id="CHEBI:30616"/>
        <dbReference type="ChEBI" id="CHEBI:44337"/>
        <dbReference type="ChEBI" id="CHEBI:57936"/>
        <dbReference type="ChEBI" id="CHEBI:456216"/>
        <dbReference type="EC" id="2.7.2.8"/>
    </reaction>
</comment>
<feature type="binding site" evidence="9">
    <location>
        <begin position="41"/>
        <end position="42"/>
    </location>
    <ligand>
        <name>substrate</name>
    </ligand>
</feature>
<dbReference type="EC" id="2.7.2.8" evidence="9"/>
<dbReference type="HAMAP" id="MF_00082">
    <property type="entry name" value="ArgB"/>
    <property type="match status" value="1"/>
</dbReference>
<comment type="function">
    <text evidence="9">Catalyzes the ATP-dependent phosphorylation of N-acetyl-L-glutamate.</text>
</comment>
<name>A0A8J2VKS0_9BACL</name>
<dbReference type="Proteomes" id="UP000628775">
    <property type="component" value="Unassembled WGS sequence"/>
</dbReference>
<dbReference type="GO" id="GO:0005524">
    <property type="term" value="F:ATP binding"/>
    <property type="evidence" value="ECO:0007669"/>
    <property type="project" value="UniProtKB-UniRule"/>
</dbReference>
<dbReference type="PIRSF" id="PIRSF000728">
    <property type="entry name" value="NAGK"/>
    <property type="match status" value="1"/>
</dbReference>
<gene>
    <name evidence="9 11" type="primary">argB</name>
    <name evidence="11" type="ORF">GCM10011391_04810</name>
</gene>
<keyword evidence="5 9" id="KW-0547">Nucleotide-binding</keyword>
<evidence type="ECO:0000256" key="8">
    <source>
        <dbReference type="ARBA" id="ARBA00048141"/>
    </source>
</evidence>
<dbReference type="InterPro" id="IPR037528">
    <property type="entry name" value="ArgB"/>
</dbReference>
<evidence type="ECO:0000256" key="4">
    <source>
        <dbReference type="ARBA" id="ARBA00022679"/>
    </source>
</evidence>
<feature type="domain" description="Aspartate/glutamate/uridylate kinase" evidence="10">
    <location>
        <begin position="3"/>
        <end position="239"/>
    </location>
</feature>
<evidence type="ECO:0000259" key="10">
    <source>
        <dbReference type="Pfam" id="PF00696"/>
    </source>
</evidence>
<evidence type="ECO:0000256" key="5">
    <source>
        <dbReference type="ARBA" id="ARBA00022741"/>
    </source>
</evidence>
<keyword evidence="3 9" id="KW-0028">Amino-acid biosynthesis</keyword>
<comment type="similarity">
    <text evidence="9">Belongs to the acetylglutamate kinase family. ArgB subfamily.</text>
</comment>
<dbReference type="PANTHER" id="PTHR23342:SF0">
    <property type="entry name" value="N-ACETYLGLUTAMATE SYNTHASE, MITOCHONDRIAL"/>
    <property type="match status" value="1"/>
</dbReference>
<dbReference type="UniPathway" id="UPA00068">
    <property type="reaction ID" value="UER00107"/>
</dbReference>
<dbReference type="InterPro" id="IPR004662">
    <property type="entry name" value="AcgluKinase_fam"/>
</dbReference>
<proteinExistence type="inferred from homology"/>
<evidence type="ECO:0000313" key="12">
    <source>
        <dbReference type="Proteomes" id="UP000628775"/>
    </source>
</evidence>
<evidence type="ECO:0000256" key="9">
    <source>
        <dbReference type="HAMAP-Rule" id="MF_00082"/>
    </source>
</evidence>
<dbReference type="SUPFAM" id="SSF53633">
    <property type="entry name" value="Carbamate kinase-like"/>
    <property type="match status" value="1"/>
</dbReference>
<dbReference type="GO" id="GO:0042450">
    <property type="term" value="P:L-arginine biosynthetic process via ornithine"/>
    <property type="evidence" value="ECO:0007669"/>
    <property type="project" value="UniProtKB-UniRule"/>
</dbReference>
<feature type="binding site" evidence="9">
    <location>
        <position position="63"/>
    </location>
    <ligand>
        <name>substrate</name>
    </ligand>
</feature>
<dbReference type="EMBL" id="BMIR01000001">
    <property type="protein sequence ID" value="GGE29319.1"/>
    <property type="molecule type" value="Genomic_DNA"/>
</dbReference>
<feature type="site" description="Transition state stabilizer" evidence="9">
    <location>
        <position position="220"/>
    </location>
</feature>
<evidence type="ECO:0000256" key="2">
    <source>
        <dbReference type="ARBA" id="ARBA00022571"/>
    </source>
</evidence>
<keyword evidence="9" id="KW-0963">Cytoplasm</keyword>
<accession>A0A8J2VKS0</accession>
<reference evidence="11" key="2">
    <citation type="submission" date="2020-09" db="EMBL/GenBank/DDBJ databases">
        <authorList>
            <person name="Sun Q."/>
            <person name="Zhou Y."/>
        </authorList>
    </citation>
    <scope>NUCLEOTIDE SEQUENCE</scope>
    <source>
        <strain evidence="11">CGMCC 1.15371</strain>
    </source>
</reference>
<keyword evidence="6 9" id="KW-0418">Kinase</keyword>
<feature type="binding site" evidence="9">
    <location>
        <position position="157"/>
    </location>
    <ligand>
        <name>substrate</name>
    </ligand>
</feature>
<sequence>MNYLVIKCGGSAFQQLTPSFYKNIIKILNSGNWQPIIVHGGGPLISTLLDKLAIPTHFNQGLRVTTEEVLDVVEMVLSGSVNKQIVRELTLAGGKAVGMSGVDGGLLEAAPHDPEMKWGYVGKIVHVETENLELYTKRGYIPVISPVAMDRAGQRYNINGDTAAAAIAEALNGHLCFVSDISGIEVEGKSGKKEILKQATLKQIEDLIELEVITGGMVPKVQAALEGLKNGVKATVILNGLESEQLLDYIQGHPVGTKITLKEAATHV</sequence>
<dbReference type="InterPro" id="IPR036393">
    <property type="entry name" value="AceGlu_kinase-like_sf"/>
</dbReference>
<feature type="site" description="Transition state stabilizer" evidence="9">
    <location>
        <position position="7"/>
    </location>
</feature>
<dbReference type="AlphaFoldDB" id="A0A8J2VKS0"/>
<keyword evidence="12" id="KW-1185">Reference proteome</keyword>
<comment type="pathway">
    <text evidence="1 9">Amino-acid biosynthesis; L-arginine biosynthesis; N(2)-acetyl-L-ornithine from L-glutamate: step 2/4.</text>
</comment>
<keyword evidence="4 9" id="KW-0808">Transferase</keyword>
<evidence type="ECO:0000313" key="11">
    <source>
        <dbReference type="EMBL" id="GGE29319.1"/>
    </source>
</evidence>
<dbReference type="PANTHER" id="PTHR23342">
    <property type="entry name" value="N-ACETYLGLUTAMATE SYNTHASE"/>
    <property type="match status" value="1"/>
</dbReference>
<dbReference type="GO" id="GO:0005737">
    <property type="term" value="C:cytoplasm"/>
    <property type="evidence" value="ECO:0007669"/>
    <property type="project" value="UniProtKB-SubCell"/>
</dbReference>
<dbReference type="NCBIfam" id="TIGR00761">
    <property type="entry name" value="argB"/>
    <property type="match status" value="1"/>
</dbReference>
<dbReference type="CDD" id="cd04238">
    <property type="entry name" value="AAK_NAGK-like"/>
    <property type="match status" value="1"/>
</dbReference>
<keyword evidence="7 9" id="KW-0067">ATP-binding</keyword>
<evidence type="ECO:0000256" key="3">
    <source>
        <dbReference type="ARBA" id="ARBA00022605"/>
    </source>
</evidence>
<evidence type="ECO:0000256" key="6">
    <source>
        <dbReference type="ARBA" id="ARBA00022777"/>
    </source>
</evidence>
<organism evidence="11 12">
    <name type="scientific">Pullulanibacillus camelliae</name>
    <dbReference type="NCBI Taxonomy" id="1707096"/>
    <lineage>
        <taxon>Bacteria</taxon>
        <taxon>Bacillati</taxon>
        <taxon>Bacillota</taxon>
        <taxon>Bacilli</taxon>
        <taxon>Bacillales</taxon>
        <taxon>Sporolactobacillaceae</taxon>
        <taxon>Pullulanibacillus</taxon>
    </lineage>
</organism>
<dbReference type="FunFam" id="3.40.1160.10:FF:000004">
    <property type="entry name" value="Acetylglutamate kinase"/>
    <property type="match status" value="1"/>
</dbReference>
<dbReference type="RefSeq" id="WP_188688470.1">
    <property type="nucleotide sequence ID" value="NZ_BMIR01000001.1"/>
</dbReference>
<dbReference type="GO" id="GO:0003991">
    <property type="term" value="F:acetylglutamate kinase activity"/>
    <property type="evidence" value="ECO:0007669"/>
    <property type="project" value="UniProtKB-UniRule"/>
</dbReference>